<dbReference type="Proteomes" id="UP001187343">
    <property type="component" value="Unassembled WGS sequence"/>
</dbReference>
<dbReference type="PANTHER" id="PTHR35972:SF1">
    <property type="entry name" value="SINGLE-PASS MEMBRANE AND COILED-COIL DOMAIN-CONTAINING PROTEIN 3"/>
    <property type="match status" value="1"/>
</dbReference>
<dbReference type="PANTHER" id="PTHR35972">
    <property type="entry name" value="SINGLE-PASS MEMBRANE AND COILED-COIL DOMAIN-CONTAINING PROTEIN 3"/>
    <property type="match status" value="1"/>
</dbReference>
<keyword evidence="2" id="KW-0472">Membrane</keyword>
<dbReference type="EMBL" id="JAUYZG010000005">
    <property type="protein sequence ID" value="KAK2907373.1"/>
    <property type="molecule type" value="Genomic_DNA"/>
</dbReference>
<gene>
    <name evidence="3" type="ORF">Q8A67_006358</name>
</gene>
<evidence type="ECO:0000256" key="2">
    <source>
        <dbReference type="SAM" id="Phobius"/>
    </source>
</evidence>
<keyword evidence="2" id="KW-1133">Transmembrane helix</keyword>
<accession>A0AA88TTF7</accession>
<organism evidence="3 4">
    <name type="scientific">Cirrhinus molitorella</name>
    <name type="common">mud carp</name>
    <dbReference type="NCBI Taxonomy" id="172907"/>
    <lineage>
        <taxon>Eukaryota</taxon>
        <taxon>Metazoa</taxon>
        <taxon>Chordata</taxon>
        <taxon>Craniata</taxon>
        <taxon>Vertebrata</taxon>
        <taxon>Euteleostomi</taxon>
        <taxon>Actinopterygii</taxon>
        <taxon>Neopterygii</taxon>
        <taxon>Teleostei</taxon>
        <taxon>Ostariophysi</taxon>
        <taxon>Cypriniformes</taxon>
        <taxon>Cyprinidae</taxon>
        <taxon>Labeoninae</taxon>
        <taxon>Labeonini</taxon>
        <taxon>Cirrhinus</taxon>
    </lineage>
</organism>
<evidence type="ECO:0000313" key="3">
    <source>
        <dbReference type="EMBL" id="KAK2907373.1"/>
    </source>
</evidence>
<reference evidence="3" key="1">
    <citation type="submission" date="2023-08" db="EMBL/GenBank/DDBJ databases">
        <title>Chromosome-level Genome Assembly of mud carp (Cirrhinus molitorella).</title>
        <authorList>
            <person name="Liu H."/>
        </authorList>
    </citation>
    <scope>NUCLEOTIDE SEQUENCE</scope>
    <source>
        <strain evidence="3">Prfri</strain>
        <tissue evidence="3">Muscle</tissue>
    </source>
</reference>
<dbReference type="InterPro" id="IPR027895">
    <property type="entry name" value="DUF4533"/>
</dbReference>
<protein>
    <submittedName>
        <fullName evidence="3">Uncharacterized protein</fullName>
    </submittedName>
</protein>
<name>A0AA88TTF7_9TELE</name>
<comment type="caution">
    <text evidence="3">The sequence shown here is derived from an EMBL/GenBank/DDBJ whole genome shotgun (WGS) entry which is preliminary data.</text>
</comment>
<feature type="transmembrane region" description="Helical" evidence="2">
    <location>
        <begin position="124"/>
        <end position="145"/>
    </location>
</feature>
<dbReference type="Pfam" id="PF15047">
    <property type="entry name" value="DUF4533"/>
    <property type="match status" value="2"/>
</dbReference>
<dbReference type="InterPro" id="IPR040004">
    <property type="entry name" value="SMCO3"/>
</dbReference>
<keyword evidence="1" id="KW-0175">Coiled coil</keyword>
<keyword evidence="2" id="KW-0812">Transmembrane</keyword>
<keyword evidence="4" id="KW-1185">Reference proteome</keyword>
<feature type="coiled-coil region" evidence="1">
    <location>
        <begin position="31"/>
        <end position="58"/>
    </location>
</feature>
<proteinExistence type="predicted"/>
<evidence type="ECO:0000313" key="4">
    <source>
        <dbReference type="Proteomes" id="UP001187343"/>
    </source>
</evidence>
<evidence type="ECO:0000256" key="1">
    <source>
        <dbReference type="SAM" id="Coils"/>
    </source>
</evidence>
<sequence length="417" mass="46624">MKNNFRATNQLCETLNKYLGLSFCPIALNEKATVKENCDAIIERIREIQAEVEKIDEKLKEQLEPTLYEKLKNMSLSVPEFQLVSSVVHATCGVAAIAASAVFVVELVVWLIQNTDILADMSEVFHKIAIVVLSSVALGVFFAGIDMIAQAIIGSIERNELERALEEYDKALEEFRPASEKYQDHITYVRIKRTRMLSALFGKKDDLKKEELIRSTQTLHHYVHKYFNITNRLLEILNTHLNQSPSPALVANESESIEKNCARVRDVMRLILDVSEKENKHVRQSIEPALYEQIAFSGASLRDKAAVIKDLHQKTMGVLGNLFGPVVAVRLANSALGSVMPPVEQNEFQPVLSFALGDLVQSSAKISVLLCRSGENSLDEALQLVEDALSVLKTPCDSYNDILCEVEAYVTIISENM</sequence>
<feature type="transmembrane region" description="Helical" evidence="2">
    <location>
        <begin position="87"/>
        <end position="112"/>
    </location>
</feature>
<dbReference type="AlphaFoldDB" id="A0AA88TTF7"/>